<dbReference type="GO" id="GO:0016787">
    <property type="term" value="F:hydrolase activity"/>
    <property type="evidence" value="ECO:0007669"/>
    <property type="project" value="UniProtKB-KW"/>
</dbReference>
<comment type="similarity">
    <text evidence="1">Belongs to the SNF2/RAD54 helicase family.</text>
</comment>
<dbReference type="Pfam" id="PF00176">
    <property type="entry name" value="SNF2-rel_dom"/>
    <property type="match status" value="1"/>
</dbReference>
<evidence type="ECO:0000256" key="3">
    <source>
        <dbReference type="ARBA" id="ARBA00022741"/>
    </source>
</evidence>
<accession>A0AA38R8J0</accession>
<feature type="domain" description="Helicase C-terminal" evidence="13">
    <location>
        <begin position="1109"/>
        <end position="1270"/>
    </location>
</feature>
<feature type="region of interest" description="Disordered" evidence="10">
    <location>
        <begin position="414"/>
        <end position="446"/>
    </location>
</feature>
<sequence>MSSQPDASPLPADLGGLRNLISQLSDDLALQRTILASLQELPQDAEVEEQVNDAKTEIKAIQSRLTEARRAQHHAQKAIKPKPSTTQESQNRVSSQDFAQASRSASSASNSPDMFGRLPTNDAMGNGPSRPGTPSRKRTYSHANVTPAKSGQNKSRRSNESQPAGFDSSPSTTPSSDRDDASVIDLTGDDEEMYRRLDEREQRYQRHKQMLDSDAALARQLQGEGIEIVSSSSSRAPRPSQHAQSTPSYFDRMIPPRSSQTPAPKSSQTARGTQAGQQYGGNVMEIPERPSPRGASFNRSFPVPPSSAGRHHAPRMPGSFVDSDDDDLLGASTGAGVPPLPLSATARSLSQSLALAEAARQGAIARDRHGHASLAARQAALSRAGNGYSNQPTPPHPGYAPWRADLESQGFALYSPHGNPSQRPGYVNGGIGNPLAPPGSRLTSGRSVYGNVNPGPGVGLGSIINRTNGYNFEDLTDADGNPLNDRLTNYIHDVIDDPRKTAEEIQNLLSNIRPDMDIPAEERGETPEALKYSLYTHQQVALKWMSGMEEGTNKGGILADDMGLGKTISTLALMATRKSPTATKTNLIVGPVALIKQWEAEIRKKLKPEHRLSVILFHQKKLQYSDMKTYDVVLTTYGKLASEYKKYIKHLEARQDTARYDAYDDLELQRNCPLIHPRSKFYRVILDEAQCIKNRLGQASLGCDRLSAEYRWCLTGTPMMNGVVELYPLIRFLKIRPYNELKRFTEHFKGLTAKRYTSELEKERAMQQLRIVLKAIMLRRMKDSKIDGKPILQLPPKTEVVQNCVFSNDEWNFYKELETTSQVTFSRYLRAGTVGKNYSHVLVLLLRLRQACCHPHLNMDVEYAGNDVSPENMEDFVKRLDDAVVARLKAAEGFDCPICFDAVADPTIFFPCGHDTCGECFTSLTESAIQAFLRDGQEGHAAPKCPECRARVEPKEVFNYTAFRKVHMPESIADTPEEDKAGAEDSDGGTEIDDSDDETASEASDDDADENGDLRDFIVQDDEGIESEAEAQDGDDDAAGKSAKKARRGGKARKSKRDKKGKKGKGKADDVKPHMLKTLRLEASKNQEARRKYMRYLKKNWEPSAKTTKVCELLKEIEPSGEKTIIFSQWTALLDLLEIPIKYELGIKYCRYDGGMSRTQREEAIAQFVDNPKVKVMLVSLRAGNAGLNLTVASHVIICDPFWNPFIEMQAVDRAHRIGQQLPVQVHRVLVKGNRAEGGKGVVEDGPANDLDETVEDRIVKLQDQKRGLINAALDEGESRSLGRLSEQELRYLFGVSARPR</sequence>
<evidence type="ECO:0000313" key="15">
    <source>
        <dbReference type="Proteomes" id="UP001174691"/>
    </source>
</evidence>
<dbReference type="EMBL" id="JANBVN010000212">
    <property type="protein sequence ID" value="KAJ9132654.1"/>
    <property type="molecule type" value="Genomic_DNA"/>
</dbReference>
<dbReference type="InterPro" id="IPR018957">
    <property type="entry name" value="Znf_C3HC4_RING-type"/>
</dbReference>
<evidence type="ECO:0000256" key="7">
    <source>
        <dbReference type="ARBA" id="ARBA00022833"/>
    </source>
</evidence>
<dbReference type="InterPro" id="IPR001841">
    <property type="entry name" value="Znf_RING"/>
</dbReference>
<feature type="compositionally biased region" description="Acidic residues" evidence="10">
    <location>
        <begin position="1027"/>
        <end position="1037"/>
    </location>
</feature>
<evidence type="ECO:0000256" key="5">
    <source>
        <dbReference type="ARBA" id="ARBA00022801"/>
    </source>
</evidence>
<dbReference type="InterPro" id="IPR013083">
    <property type="entry name" value="Znf_RING/FYVE/PHD"/>
</dbReference>
<feature type="compositionally biased region" description="Polar residues" evidence="10">
    <location>
        <begin position="83"/>
        <end position="93"/>
    </location>
</feature>
<dbReference type="GO" id="GO:0000724">
    <property type="term" value="P:double-strand break repair via homologous recombination"/>
    <property type="evidence" value="ECO:0007669"/>
    <property type="project" value="TreeGrafter"/>
</dbReference>
<keyword evidence="6 14" id="KW-0347">Helicase</keyword>
<feature type="compositionally biased region" description="Acidic residues" evidence="10">
    <location>
        <begin position="984"/>
        <end position="1011"/>
    </location>
</feature>
<gene>
    <name evidence="14" type="ORF">NKR19_g9234</name>
</gene>
<proteinExistence type="inferred from homology"/>
<evidence type="ECO:0000259" key="13">
    <source>
        <dbReference type="PROSITE" id="PS51194"/>
    </source>
</evidence>
<dbReference type="CDD" id="cd18793">
    <property type="entry name" value="SF2_C_SNF"/>
    <property type="match status" value="1"/>
</dbReference>
<dbReference type="CDD" id="cd16449">
    <property type="entry name" value="RING-HC"/>
    <property type="match status" value="1"/>
</dbReference>
<dbReference type="GO" id="GO:0005634">
    <property type="term" value="C:nucleus"/>
    <property type="evidence" value="ECO:0007669"/>
    <property type="project" value="TreeGrafter"/>
</dbReference>
<evidence type="ECO:0000256" key="9">
    <source>
        <dbReference type="PROSITE-ProRule" id="PRU00175"/>
    </source>
</evidence>
<dbReference type="GO" id="GO:0005737">
    <property type="term" value="C:cytoplasm"/>
    <property type="evidence" value="ECO:0007669"/>
    <property type="project" value="TreeGrafter"/>
</dbReference>
<dbReference type="InterPro" id="IPR038718">
    <property type="entry name" value="SNF2-like_sf"/>
</dbReference>
<dbReference type="GO" id="GO:0004386">
    <property type="term" value="F:helicase activity"/>
    <property type="evidence" value="ECO:0007669"/>
    <property type="project" value="UniProtKB-KW"/>
</dbReference>
<feature type="domain" description="RING-type" evidence="11">
    <location>
        <begin position="896"/>
        <end position="949"/>
    </location>
</feature>
<feature type="region of interest" description="Disordered" evidence="10">
    <location>
        <begin position="968"/>
        <end position="1013"/>
    </location>
</feature>
<feature type="region of interest" description="Disordered" evidence="10">
    <location>
        <begin position="1027"/>
        <end position="1071"/>
    </location>
</feature>
<dbReference type="SUPFAM" id="SSF57850">
    <property type="entry name" value="RING/U-box"/>
    <property type="match status" value="1"/>
</dbReference>
<keyword evidence="4 9" id="KW-0863">Zinc-finger</keyword>
<evidence type="ECO:0000259" key="12">
    <source>
        <dbReference type="PROSITE" id="PS51192"/>
    </source>
</evidence>
<dbReference type="Pfam" id="PF00097">
    <property type="entry name" value="zf-C3HC4"/>
    <property type="match status" value="1"/>
</dbReference>
<evidence type="ECO:0000256" key="6">
    <source>
        <dbReference type="ARBA" id="ARBA00022806"/>
    </source>
</evidence>
<dbReference type="InterPro" id="IPR027417">
    <property type="entry name" value="P-loop_NTPase"/>
</dbReference>
<feature type="region of interest" description="Disordered" evidence="10">
    <location>
        <begin position="65"/>
        <end position="192"/>
    </location>
</feature>
<feature type="compositionally biased region" description="Basic residues" evidence="10">
    <location>
        <begin position="71"/>
        <end position="80"/>
    </location>
</feature>
<dbReference type="InterPro" id="IPR050628">
    <property type="entry name" value="SNF2_RAD54_helicase_TF"/>
</dbReference>
<feature type="domain" description="Helicase ATP-binding" evidence="12">
    <location>
        <begin position="547"/>
        <end position="736"/>
    </location>
</feature>
<dbReference type="SMART" id="SM00487">
    <property type="entry name" value="DEXDc"/>
    <property type="match status" value="1"/>
</dbReference>
<feature type="compositionally biased region" description="Low complexity" evidence="10">
    <location>
        <begin position="94"/>
        <end position="111"/>
    </location>
</feature>
<dbReference type="InterPro" id="IPR001650">
    <property type="entry name" value="Helicase_C-like"/>
</dbReference>
<dbReference type="InterPro" id="IPR014001">
    <property type="entry name" value="Helicase_ATP-bd"/>
</dbReference>
<keyword evidence="2" id="KW-0479">Metal-binding</keyword>
<dbReference type="PANTHER" id="PTHR45626">
    <property type="entry name" value="TRANSCRIPTION TERMINATION FACTOR 2-RELATED"/>
    <property type="match status" value="1"/>
</dbReference>
<feature type="compositionally biased region" description="Polar residues" evidence="10">
    <location>
        <begin position="141"/>
        <end position="153"/>
    </location>
</feature>
<organism evidence="14 15">
    <name type="scientific">Coniochaeta hoffmannii</name>
    <dbReference type="NCBI Taxonomy" id="91930"/>
    <lineage>
        <taxon>Eukaryota</taxon>
        <taxon>Fungi</taxon>
        <taxon>Dikarya</taxon>
        <taxon>Ascomycota</taxon>
        <taxon>Pezizomycotina</taxon>
        <taxon>Sordariomycetes</taxon>
        <taxon>Sordariomycetidae</taxon>
        <taxon>Coniochaetales</taxon>
        <taxon>Coniochaetaceae</taxon>
        <taxon>Coniochaeta</taxon>
    </lineage>
</organism>
<dbReference type="SMART" id="SM00184">
    <property type="entry name" value="RING"/>
    <property type="match status" value="1"/>
</dbReference>
<dbReference type="InterPro" id="IPR049730">
    <property type="entry name" value="SNF2/RAD54-like_C"/>
</dbReference>
<dbReference type="SUPFAM" id="SSF52540">
    <property type="entry name" value="P-loop containing nucleoside triphosphate hydrolases"/>
    <property type="match status" value="2"/>
</dbReference>
<evidence type="ECO:0000256" key="8">
    <source>
        <dbReference type="ARBA" id="ARBA00022840"/>
    </source>
</evidence>
<feature type="compositionally biased region" description="Polar residues" evidence="10">
    <location>
        <begin position="257"/>
        <end position="277"/>
    </location>
</feature>
<reference evidence="14" key="1">
    <citation type="submission" date="2022-07" db="EMBL/GenBank/DDBJ databases">
        <title>Fungi with potential for degradation of polypropylene.</title>
        <authorList>
            <person name="Gostincar C."/>
        </authorList>
    </citation>
    <scope>NUCLEOTIDE SEQUENCE</scope>
    <source>
        <strain evidence="14">EXF-13287</strain>
    </source>
</reference>
<name>A0AA38R8J0_9PEZI</name>
<dbReference type="InterPro" id="IPR000330">
    <property type="entry name" value="SNF2_N"/>
</dbReference>
<feature type="region of interest" description="Disordered" evidence="10">
    <location>
        <begin position="229"/>
        <end position="339"/>
    </location>
</feature>
<dbReference type="SMART" id="SM00490">
    <property type="entry name" value="HELICc"/>
    <property type="match status" value="1"/>
</dbReference>
<dbReference type="GO" id="GO:0008094">
    <property type="term" value="F:ATP-dependent activity, acting on DNA"/>
    <property type="evidence" value="ECO:0007669"/>
    <property type="project" value="TreeGrafter"/>
</dbReference>
<evidence type="ECO:0000256" key="2">
    <source>
        <dbReference type="ARBA" id="ARBA00022723"/>
    </source>
</evidence>
<dbReference type="Proteomes" id="UP001174691">
    <property type="component" value="Unassembled WGS sequence"/>
</dbReference>
<dbReference type="GO" id="GO:0008270">
    <property type="term" value="F:zinc ion binding"/>
    <property type="evidence" value="ECO:0007669"/>
    <property type="project" value="UniProtKB-KW"/>
</dbReference>
<keyword evidence="8" id="KW-0067">ATP-binding</keyword>
<evidence type="ECO:0000313" key="14">
    <source>
        <dbReference type="EMBL" id="KAJ9132654.1"/>
    </source>
</evidence>
<comment type="caution">
    <text evidence="14">The sequence shown here is derived from an EMBL/GenBank/DDBJ whole genome shotgun (WGS) entry which is preliminary data.</text>
</comment>
<dbReference type="Pfam" id="PF00271">
    <property type="entry name" value="Helicase_C"/>
    <property type="match status" value="1"/>
</dbReference>
<keyword evidence="7" id="KW-0862">Zinc</keyword>
<feature type="compositionally biased region" description="Basic residues" evidence="10">
    <location>
        <begin position="1042"/>
        <end position="1065"/>
    </location>
</feature>
<dbReference type="PROSITE" id="PS51194">
    <property type="entry name" value="HELICASE_CTER"/>
    <property type="match status" value="1"/>
</dbReference>
<keyword evidence="3" id="KW-0547">Nucleotide-binding</keyword>
<feature type="compositionally biased region" description="Low complexity" evidence="10">
    <location>
        <begin position="230"/>
        <end position="240"/>
    </location>
</feature>
<keyword evidence="5" id="KW-0378">Hydrolase</keyword>
<dbReference type="GO" id="GO:0005524">
    <property type="term" value="F:ATP binding"/>
    <property type="evidence" value="ECO:0007669"/>
    <property type="project" value="UniProtKB-KW"/>
</dbReference>
<protein>
    <submittedName>
        <fullName evidence="14">ATP-dependent helicase ULS1</fullName>
    </submittedName>
</protein>
<evidence type="ECO:0000256" key="10">
    <source>
        <dbReference type="SAM" id="MobiDB-lite"/>
    </source>
</evidence>
<dbReference type="Gene3D" id="3.40.50.300">
    <property type="entry name" value="P-loop containing nucleotide triphosphate hydrolases"/>
    <property type="match status" value="1"/>
</dbReference>
<dbReference type="PROSITE" id="PS50089">
    <property type="entry name" value="ZF_RING_2"/>
    <property type="match status" value="1"/>
</dbReference>
<dbReference type="Gene3D" id="3.30.40.10">
    <property type="entry name" value="Zinc/RING finger domain, C3HC4 (zinc finger)"/>
    <property type="match status" value="1"/>
</dbReference>
<dbReference type="PANTHER" id="PTHR45626:SF16">
    <property type="entry name" value="ATP-DEPENDENT HELICASE ULS1"/>
    <property type="match status" value="1"/>
</dbReference>
<evidence type="ECO:0000256" key="4">
    <source>
        <dbReference type="ARBA" id="ARBA00022771"/>
    </source>
</evidence>
<dbReference type="CDD" id="cd18008">
    <property type="entry name" value="DEXDc_SHPRH-like"/>
    <property type="match status" value="1"/>
</dbReference>
<evidence type="ECO:0000259" key="11">
    <source>
        <dbReference type="PROSITE" id="PS50089"/>
    </source>
</evidence>
<dbReference type="Gene3D" id="3.40.50.10810">
    <property type="entry name" value="Tandem AAA-ATPase domain"/>
    <property type="match status" value="1"/>
</dbReference>
<keyword evidence="15" id="KW-1185">Reference proteome</keyword>
<evidence type="ECO:0000256" key="1">
    <source>
        <dbReference type="ARBA" id="ARBA00007025"/>
    </source>
</evidence>
<dbReference type="PROSITE" id="PS51192">
    <property type="entry name" value="HELICASE_ATP_BIND_1"/>
    <property type="match status" value="1"/>
</dbReference>